<gene>
    <name evidence="1" type="ORF">CUU66_10975</name>
</gene>
<reference evidence="1 2" key="1">
    <citation type="submission" date="2017-11" db="EMBL/GenBank/DDBJ databases">
        <title>Comparitive Functional Genomics of Dry Heat Resistant strains isolated from the Viking Spacecraft.</title>
        <authorList>
            <person name="Seuylemezian A."/>
            <person name="Cooper K."/>
            <person name="Vaishampayan P."/>
        </authorList>
    </citation>
    <scope>NUCLEOTIDE SEQUENCE [LARGE SCALE GENOMIC DNA]</scope>
    <source>
        <strain evidence="1 2">V1-29</strain>
    </source>
</reference>
<name>A0A2N5M629_9BACI</name>
<evidence type="ECO:0000313" key="2">
    <source>
        <dbReference type="Proteomes" id="UP000234748"/>
    </source>
</evidence>
<dbReference type="Proteomes" id="UP000234748">
    <property type="component" value="Unassembled WGS sequence"/>
</dbReference>
<proteinExistence type="predicted"/>
<sequence>MGADFIRARVYYYKYNAIKHDNYNRVQCMLSEYTKFMRLCNFQQERRSLEYEGWPVCTYEIPEIYNYLDEREISNLKSCLDKNIIILENILNSYFALVKIPDKWRIRLIRLFIYFSKGNKYTYETLAMLREQGWTPHISVGEWKQFKNKRRLL</sequence>
<comment type="caution">
    <text evidence="1">The sequence shown here is derived from an EMBL/GenBank/DDBJ whole genome shotgun (WGS) entry which is preliminary data.</text>
</comment>
<keyword evidence="2" id="KW-1185">Reference proteome</keyword>
<protein>
    <submittedName>
        <fullName evidence="1">Uncharacterized protein</fullName>
    </submittedName>
</protein>
<organism evidence="1 2">
    <name type="scientific">Peribacillus deserti</name>
    <dbReference type="NCBI Taxonomy" id="673318"/>
    <lineage>
        <taxon>Bacteria</taxon>
        <taxon>Bacillati</taxon>
        <taxon>Bacillota</taxon>
        <taxon>Bacilli</taxon>
        <taxon>Bacillales</taxon>
        <taxon>Bacillaceae</taxon>
        <taxon>Peribacillus</taxon>
    </lineage>
</organism>
<evidence type="ECO:0000313" key="1">
    <source>
        <dbReference type="EMBL" id="PLT29818.1"/>
    </source>
</evidence>
<dbReference type="EMBL" id="PGUY01000033">
    <property type="protein sequence ID" value="PLT29818.1"/>
    <property type="molecule type" value="Genomic_DNA"/>
</dbReference>
<dbReference type="AlphaFoldDB" id="A0A2N5M629"/>
<accession>A0A2N5M629</accession>